<organism evidence="6 7">
    <name type="scientific">Pararhodospirillum photometricum DSM 122</name>
    <dbReference type="NCBI Taxonomy" id="1150469"/>
    <lineage>
        <taxon>Bacteria</taxon>
        <taxon>Pseudomonadati</taxon>
        <taxon>Pseudomonadota</taxon>
        <taxon>Alphaproteobacteria</taxon>
        <taxon>Rhodospirillales</taxon>
        <taxon>Rhodospirillaceae</taxon>
        <taxon>Pararhodospirillum</taxon>
    </lineage>
</organism>
<dbReference type="Gene3D" id="3.40.50.300">
    <property type="entry name" value="P-loop containing nucleotide triphosphate hydrolases"/>
    <property type="match status" value="2"/>
</dbReference>
<sequence length="844" mass="91239">MRPARFCAPTPRGLARSLGLPVPETPAEQARLLPWAVQTLLDDLALTPAKHRPEVRALAHLMARGGWPWGSAVLQALGDGPPPPQAAQLRALAVWTALPEVPELAPEPPPGTTPISPREAQARLAQVLGPQAESRPQQAQYTGAVCAAFDPRHHPDTPQVVLAEAGTGVGKTLGYIAPASLWAERNEATVWISTYTRNLQRQLDTELDRLYPNPDDKNTHVVVRKGRENYLCLLNFEEAAARVAAVPSEAPALGLMARWILATRDGDMVGSDFPGWLADLLGREVTLGLADRRGECLFSACEHVHRCFIERTIRRARRARLVVANHALVMVQAALGGIDDDSRPGRFVFDEGHHLFDAADAAFAAHLSAVETAEARRWLLGAEESGRSRARGLARRAEGLVDPEGDAAALLSDALEAARALPGPGWAARLAGAQPKGAVEHFLIEVRRQVLARAPGVEGPHSLEAEARPAEPELLEAARAVAAALTDLVEPLKAYAGALARRLDSEADTLETSTRTRLDSMVRSLERRAIGPLAAWKAMADGLAKDVPAEFVEWLTLDRVDGREMDVGLHRHWVDPTQPFAQTLGRRAQGFLVTSATLRDGNTDSEAAWIAAEARVGLRHLPGSCVRAAVPSPFDYVNATRVLVVTDVPREDAAQVAAAFRVLFLAAGGGALGLFTAVARLRAVHARIAPLLEEAGLPLYAQHVDAMDIGTLIAIFRDEEDACLLGTDAVRDGVDVPGRSLRLIVFDRVPWPRPDLLHKARRATWGGSAYDDRLTRLRLKQAFGRLVRRADDRGVFVMLDNRMPTRLTSAFPAGVTVERVGLAEAVAIVRAHCLTLTARAPSLP</sequence>
<name>H6SIY2_PARPM</name>
<dbReference type="eggNOG" id="COG1199">
    <property type="taxonomic scope" value="Bacteria"/>
</dbReference>
<keyword evidence="2" id="KW-0378">Hydrolase</keyword>
<evidence type="ECO:0000256" key="3">
    <source>
        <dbReference type="ARBA" id="ARBA00022840"/>
    </source>
</evidence>
<evidence type="ECO:0000259" key="5">
    <source>
        <dbReference type="PROSITE" id="PS51193"/>
    </source>
</evidence>
<reference evidence="6 7" key="1">
    <citation type="submission" date="2012-02" db="EMBL/GenBank/DDBJ databases">
        <title>Shotgun genome sequence of Phaeospirillum photometricum DSM 122.</title>
        <authorList>
            <person name="Duquesne K."/>
            <person name="Sturgis J."/>
        </authorList>
    </citation>
    <scope>NUCLEOTIDE SEQUENCE [LARGE SCALE GENOMIC DNA]</scope>
    <source>
        <strain evidence="7">DSM122</strain>
    </source>
</reference>
<accession>H6SIY2</accession>
<evidence type="ECO:0000313" key="7">
    <source>
        <dbReference type="Proteomes" id="UP000033220"/>
    </source>
</evidence>
<protein>
    <submittedName>
        <fullName evidence="6">Helicase c2</fullName>
    </submittedName>
</protein>
<dbReference type="PANTHER" id="PTHR11472:SF34">
    <property type="entry name" value="REGULATOR OF TELOMERE ELONGATION HELICASE 1"/>
    <property type="match status" value="1"/>
</dbReference>
<dbReference type="STRING" id="1150469.RSPPHO_01321"/>
<feature type="domain" description="Helicase ATP-binding" evidence="5">
    <location>
        <begin position="124"/>
        <end position="404"/>
    </location>
</feature>
<evidence type="ECO:0000256" key="2">
    <source>
        <dbReference type="ARBA" id="ARBA00022801"/>
    </source>
</evidence>
<dbReference type="AlphaFoldDB" id="H6SIY2"/>
<dbReference type="PROSITE" id="PS51193">
    <property type="entry name" value="HELICASE_ATP_BIND_2"/>
    <property type="match status" value="1"/>
</dbReference>
<dbReference type="InterPro" id="IPR045028">
    <property type="entry name" value="DinG/Rad3-like"/>
</dbReference>
<keyword evidence="1" id="KW-0547">Nucleotide-binding</keyword>
<comment type="similarity">
    <text evidence="4">Belongs to the helicase family. DinG subfamily.</text>
</comment>
<proteinExistence type="inferred from homology"/>
<dbReference type="EMBL" id="HE663493">
    <property type="protein sequence ID" value="CCG07947.1"/>
    <property type="molecule type" value="Genomic_DNA"/>
</dbReference>
<dbReference type="InterPro" id="IPR027417">
    <property type="entry name" value="P-loop_NTPase"/>
</dbReference>
<dbReference type="HOGENOM" id="CLU_337348_0_0_5"/>
<dbReference type="GO" id="GO:0016818">
    <property type="term" value="F:hydrolase activity, acting on acid anhydrides, in phosphorus-containing anhydrides"/>
    <property type="evidence" value="ECO:0007669"/>
    <property type="project" value="InterPro"/>
</dbReference>
<dbReference type="KEGG" id="rpm:RSPPHO_01321"/>
<gene>
    <name evidence="6" type="ORF">RSPPHO_01321</name>
</gene>
<dbReference type="GO" id="GO:0003678">
    <property type="term" value="F:DNA helicase activity"/>
    <property type="evidence" value="ECO:0007669"/>
    <property type="project" value="TreeGrafter"/>
</dbReference>
<dbReference type="PANTHER" id="PTHR11472">
    <property type="entry name" value="DNA REPAIR DEAD HELICASE RAD3/XP-D SUBFAMILY MEMBER"/>
    <property type="match status" value="1"/>
</dbReference>
<dbReference type="InterPro" id="IPR006555">
    <property type="entry name" value="ATP-dep_Helicase_C"/>
</dbReference>
<dbReference type="InterPro" id="IPR014013">
    <property type="entry name" value="Helic_SF1/SF2_ATP-bd_DinG/Rad3"/>
</dbReference>
<dbReference type="Proteomes" id="UP000033220">
    <property type="component" value="Chromosome DSM 122"/>
</dbReference>
<dbReference type="OrthoDB" id="9805194at2"/>
<evidence type="ECO:0000256" key="1">
    <source>
        <dbReference type="ARBA" id="ARBA00022741"/>
    </source>
</evidence>
<dbReference type="SUPFAM" id="SSF52540">
    <property type="entry name" value="P-loop containing nucleoside triphosphate hydrolases"/>
    <property type="match status" value="1"/>
</dbReference>
<dbReference type="GO" id="GO:0003676">
    <property type="term" value="F:nucleic acid binding"/>
    <property type="evidence" value="ECO:0007669"/>
    <property type="project" value="InterPro"/>
</dbReference>
<dbReference type="GO" id="GO:0006139">
    <property type="term" value="P:nucleobase-containing compound metabolic process"/>
    <property type="evidence" value="ECO:0007669"/>
    <property type="project" value="InterPro"/>
</dbReference>
<dbReference type="RefSeq" id="WP_014414586.1">
    <property type="nucleotide sequence ID" value="NC_017059.1"/>
</dbReference>
<dbReference type="SMART" id="SM00491">
    <property type="entry name" value="HELICc2"/>
    <property type="match status" value="1"/>
</dbReference>
<evidence type="ECO:0000313" key="6">
    <source>
        <dbReference type="EMBL" id="CCG07947.1"/>
    </source>
</evidence>
<keyword evidence="3" id="KW-0067">ATP-binding</keyword>
<dbReference type="PATRIC" id="fig|1150469.3.peg.1492"/>
<dbReference type="GO" id="GO:0005524">
    <property type="term" value="F:ATP binding"/>
    <property type="evidence" value="ECO:0007669"/>
    <property type="project" value="UniProtKB-KW"/>
</dbReference>
<evidence type="ECO:0000256" key="4">
    <source>
        <dbReference type="ARBA" id="ARBA00038058"/>
    </source>
</evidence>
<dbReference type="Pfam" id="PF13307">
    <property type="entry name" value="Helicase_C_2"/>
    <property type="match status" value="1"/>
</dbReference>
<keyword evidence="6" id="KW-0347">Helicase</keyword>
<keyword evidence="7" id="KW-1185">Reference proteome</keyword>